<reference evidence="2" key="1">
    <citation type="submission" date="2020-04" db="EMBL/GenBank/DDBJ databases">
        <authorList>
            <person name="Alioto T."/>
            <person name="Alioto T."/>
            <person name="Gomez Garrido J."/>
        </authorList>
    </citation>
    <scope>NUCLEOTIDE SEQUENCE</scope>
    <source>
        <strain evidence="2">A484AB</strain>
    </source>
</reference>
<organism evidence="2 3">
    <name type="scientific">Paramuricea clavata</name>
    <name type="common">Red gorgonian</name>
    <name type="synonym">Violescent sea-whip</name>
    <dbReference type="NCBI Taxonomy" id="317549"/>
    <lineage>
        <taxon>Eukaryota</taxon>
        <taxon>Metazoa</taxon>
        <taxon>Cnidaria</taxon>
        <taxon>Anthozoa</taxon>
        <taxon>Octocorallia</taxon>
        <taxon>Malacalcyonacea</taxon>
        <taxon>Plexauridae</taxon>
        <taxon>Paramuricea</taxon>
    </lineage>
</organism>
<dbReference type="AlphaFoldDB" id="A0A6S7K0J4"/>
<sequence>MAAETESLKEIIYDKLLSVRDRLMQAHADLDMNDVLEILEVLMECVVLLDSCDRVSEQILQLFSGRYERYPESIKTNCRTTHECDLTGMNRFTAIADEQLDNAVRDIKSTSPDCDSKLLAGYLRAMHINVQRSRIRESLTRVDALGIVARWCRTVHRRVYNVSRPFALWHVDGNHKLIRWRFVVHGCVNGYTRIPVFLKCSNNNKAVTVLNLFTQAVDDWGLPSRLRCDKDHGILDPGDEVDLWCLHFVFTKEINYSLSRWVEGWIRHPLRTERNCSPLQLYIRGMRWDHIAVPQPEDTNWDLYGIDWTGPVPTENEITATTVDVPDTNLPVTEELRNELNERLTEINNGNDFVEQYYVVRDCVRQMATY</sequence>
<dbReference type="OrthoDB" id="2686689at2759"/>
<comment type="caution">
    <text evidence="2">The sequence shown here is derived from an EMBL/GenBank/DDBJ whole genome shotgun (WGS) entry which is preliminary data.</text>
</comment>
<name>A0A6S7K0J4_PARCT</name>
<accession>A0A6S7K0J4</accession>
<dbReference type="PANTHER" id="PTHR46791">
    <property type="entry name" value="EXPRESSED PROTEIN"/>
    <property type="match status" value="1"/>
</dbReference>
<evidence type="ECO:0000259" key="1">
    <source>
        <dbReference type="Pfam" id="PF24764"/>
    </source>
</evidence>
<dbReference type="Proteomes" id="UP001152795">
    <property type="component" value="Unassembled WGS sequence"/>
</dbReference>
<feature type="domain" description="Integrase core" evidence="1">
    <location>
        <begin position="159"/>
        <end position="230"/>
    </location>
</feature>
<feature type="domain" description="Integrase core" evidence="1">
    <location>
        <begin position="231"/>
        <end position="286"/>
    </location>
</feature>
<dbReference type="EMBL" id="CACRXK020022579">
    <property type="protein sequence ID" value="CAB4036948.1"/>
    <property type="molecule type" value="Genomic_DNA"/>
</dbReference>
<dbReference type="InterPro" id="IPR058913">
    <property type="entry name" value="Integrase_dom_put"/>
</dbReference>
<evidence type="ECO:0000313" key="2">
    <source>
        <dbReference type="EMBL" id="CAB4036948.1"/>
    </source>
</evidence>
<protein>
    <submittedName>
        <fullName evidence="2">Cytosolic Fe-s cluster assembly factor nubp1-b-like</fullName>
    </submittedName>
</protein>
<dbReference type="Pfam" id="PF24764">
    <property type="entry name" value="rva_4"/>
    <property type="match status" value="2"/>
</dbReference>
<proteinExistence type="predicted"/>
<dbReference type="PANTHER" id="PTHR46791:SF5">
    <property type="entry name" value="CLR5 DOMAIN-CONTAINING PROTEIN-RELATED"/>
    <property type="match status" value="1"/>
</dbReference>
<gene>
    <name evidence="2" type="ORF">PACLA_8A001569</name>
</gene>
<evidence type="ECO:0000313" key="3">
    <source>
        <dbReference type="Proteomes" id="UP001152795"/>
    </source>
</evidence>
<keyword evidence="3" id="KW-1185">Reference proteome</keyword>